<proteinExistence type="predicted"/>
<dbReference type="EMBL" id="JACHIT010000001">
    <property type="protein sequence ID" value="MBB5913768.1"/>
    <property type="molecule type" value="Genomic_DNA"/>
</dbReference>
<protein>
    <submittedName>
        <fullName evidence="2">Transglutaminase-like putative cysteine protease</fullName>
    </submittedName>
</protein>
<keyword evidence="2" id="KW-0378">Hydrolase</keyword>
<accession>A0A7W9PDN6</accession>
<gene>
    <name evidence="2" type="ORF">BJY24_002635</name>
</gene>
<dbReference type="InterPro" id="IPR002931">
    <property type="entry name" value="Transglutaminase-like"/>
</dbReference>
<dbReference type="InterPro" id="IPR038765">
    <property type="entry name" value="Papain-like_cys_pep_sf"/>
</dbReference>
<dbReference type="Gene3D" id="3.10.620.30">
    <property type="match status" value="1"/>
</dbReference>
<dbReference type="SMART" id="SM00460">
    <property type="entry name" value="TGc"/>
    <property type="match status" value="1"/>
</dbReference>
<dbReference type="GO" id="GO:0008233">
    <property type="term" value="F:peptidase activity"/>
    <property type="evidence" value="ECO:0007669"/>
    <property type="project" value="UniProtKB-KW"/>
</dbReference>
<evidence type="ECO:0000313" key="3">
    <source>
        <dbReference type="Proteomes" id="UP000540412"/>
    </source>
</evidence>
<reference evidence="2 3" key="1">
    <citation type="submission" date="2020-08" db="EMBL/GenBank/DDBJ databases">
        <title>Sequencing the genomes of 1000 actinobacteria strains.</title>
        <authorList>
            <person name="Klenk H.-P."/>
        </authorList>
    </citation>
    <scope>NUCLEOTIDE SEQUENCE [LARGE SCALE GENOMIC DNA]</scope>
    <source>
        <strain evidence="2 3">DSM 43582</strain>
    </source>
</reference>
<dbReference type="PANTHER" id="PTHR33490">
    <property type="entry name" value="BLR5614 PROTEIN-RELATED"/>
    <property type="match status" value="1"/>
</dbReference>
<keyword evidence="2" id="KW-0645">Protease</keyword>
<dbReference type="Gene3D" id="2.60.40.2250">
    <property type="match status" value="1"/>
</dbReference>
<dbReference type="PANTHER" id="PTHR33490:SF12">
    <property type="entry name" value="BLL5557 PROTEIN"/>
    <property type="match status" value="1"/>
</dbReference>
<dbReference type="SUPFAM" id="SSF54001">
    <property type="entry name" value="Cysteine proteinases"/>
    <property type="match status" value="1"/>
</dbReference>
<dbReference type="GO" id="GO:0006508">
    <property type="term" value="P:proteolysis"/>
    <property type="evidence" value="ECO:0007669"/>
    <property type="project" value="UniProtKB-KW"/>
</dbReference>
<dbReference type="AlphaFoldDB" id="A0A7W9PDN6"/>
<name>A0A7W9PDN6_9NOCA</name>
<evidence type="ECO:0000313" key="2">
    <source>
        <dbReference type="EMBL" id="MBB5913768.1"/>
    </source>
</evidence>
<dbReference type="Pfam" id="PF01841">
    <property type="entry name" value="Transglut_core"/>
    <property type="match status" value="1"/>
</dbReference>
<organism evidence="2 3">
    <name type="scientific">Nocardia transvalensis</name>
    <dbReference type="NCBI Taxonomy" id="37333"/>
    <lineage>
        <taxon>Bacteria</taxon>
        <taxon>Bacillati</taxon>
        <taxon>Actinomycetota</taxon>
        <taxon>Actinomycetes</taxon>
        <taxon>Mycobacteriales</taxon>
        <taxon>Nocardiaceae</taxon>
        <taxon>Nocardia</taxon>
    </lineage>
</organism>
<dbReference type="RefSeq" id="WP_040744252.1">
    <property type="nucleotide sequence ID" value="NZ_JACHIT010000001.1"/>
</dbReference>
<feature type="domain" description="Transglutaminase-like" evidence="1">
    <location>
        <begin position="151"/>
        <end position="211"/>
    </location>
</feature>
<dbReference type="Proteomes" id="UP000540412">
    <property type="component" value="Unassembled WGS sequence"/>
</dbReference>
<evidence type="ECO:0000259" key="1">
    <source>
        <dbReference type="SMART" id="SM00460"/>
    </source>
</evidence>
<sequence length="267" mass="29170">MKRDVSTRLDVEVHARTVLEFQIAVARRPGLDILETFEITRDGHPVVWREVAGSHGTRIHIVESPAGAVRAHYRATVTGTAHPEPASEYDLSLYLRPSRFAESDRLLAYAAAEFGYGADDPEIPARISDWVGRRVRYVAHGRHPSDGAVETLLSGTGVCRDFAHLVVALLRAVGVPARIASVYAPGCVPMDFHCVAEAYVRGEWHTLDPTRLAPRPAMVRIATGRDASDIAFLDNHGGALTVTELRVDAVTDDPMPADDFTQPYSIG</sequence>
<keyword evidence="3" id="KW-1185">Reference proteome</keyword>
<comment type="caution">
    <text evidence="2">The sequence shown here is derived from an EMBL/GenBank/DDBJ whole genome shotgun (WGS) entry which is preliminary data.</text>
</comment>